<comment type="caution">
    <text evidence="2">The sequence shown here is derived from an EMBL/GenBank/DDBJ whole genome shotgun (WGS) entry which is preliminary data.</text>
</comment>
<feature type="non-terminal residue" evidence="2">
    <location>
        <position position="1"/>
    </location>
</feature>
<accession>A0ABN7X419</accession>
<reference evidence="2 3" key="1">
    <citation type="submission" date="2021-06" db="EMBL/GenBank/DDBJ databases">
        <authorList>
            <person name="Kallberg Y."/>
            <person name="Tangrot J."/>
            <person name="Rosling A."/>
        </authorList>
    </citation>
    <scope>NUCLEOTIDE SEQUENCE [LARGE SCALE GENOMIC DNA]</scope>
    <source>
        <strain evidence="2 3">120-4 pot B 10/14</strain>
    </source>
</reference>
<gene>
    <name evidence="2" type="ORF">GMARGA_LOCUS38561</name>
</gene>
<evidence type="ECO:0000313" key="3">
    <source>
        <dbReference type="Proteomes" id="UP000789901"/>
    </source>
</evidence>
<feature type="region of interest" description="Disordered" evidence="1">
    <location>
        <begin position="1"/>
        <end position="20"/>
    </location>
</feature>
<keyword evidence="3" id="KW-1185">Reference proteome</keyword>
<dbReference type="EMBL" id="CAJVQB010086774">
    <property type="protein sequence ID" value="CAG8847233.1"/>
    <property type="molecule type" value="Genomic_DNA"/>
</dbReference>
<dbReference type="Proteomes" id="UP000789901">
    <property type="component" value="Unassembled WGS sequence"/>
</dbReference>
<organism evidence="2 3">
    <name type="scientific">Gigaspora margarita</name>
    <dbReference type="NCBI Taxonomy" id="4874"/>
    <lineage>
        <taxon>Eukaryota</taxon>
        <taxon>Fungi</taxon>
        <taxon>Fungi incertae sedis</taxon>
        <taxon>Mucoromycota</taxon>
        <taxon>Glomeromycotina</taxon>
        <taxon>Glomeromycetes</taxon>
        <taxon>Diversisporales</taxon>
        <taxon>Gigasporaceae</taxon>
        <taxon>Gigaspora</taxon>
    </lineage>
</organism>
<feature type="non-terminal residue" evidence="2">
    <location>
        <position position="55"/>
    </location>
</feature>
<proteinExistence type="predicted"/>
<protein>
    <submittedName>
        <fullName evidence="2">29148_t:CDS:1</fullName>
    </submittedName>
</protein>
<name>A0ABN7X419_GIGMA</name>
<sequence>PEEKLRKLKNHEKMAARRADSNFRMSENCKSQQRVTKLRHNQEYVQRYNTIQNNY</sequence>
<evidence type="ECO:0000256" key="1">
    <source>
        <dbReference type="SAM" id="MobiDB-lite"/>
    </source>
</evidence>
<evidence type="ECO:0000313" key="2">
    <source>
        <dbReference type="EMBL" id="CAG8847233.1"/>
    </source>
</evidence>